<dbReference type="PANTHER" id="PTHR46058:SF4">
    <property type="entry name" value="OS04G0475250 PROTEIN"/>
    <property type="match status" value="1"/>
</dbReference>
<evidence type="ECO:0000256" key="4">
    <source>
        <dbReference type="SAM" id="MobiDB-lite"/>
    </source>
</evidence>
<dbReference type="Pfam" id="PF08381">
    <property type="entry name" value="BRX"/>
    <property type="match status" value="1"/>
</dbReference>
<dbReference type="OrthoDB" id="679180at2759"/>
<feature type="compositionally biased region" description="Acidic residues" evidence="4">
    <location>
        <begin position="145"/>
        <end position="155"/>
    </location>
</feature>
<keyword evidence="7" id="KW-1185">Reference proteome</keyword>
<evidence type="ECO:0000313" key="6">
    <source>
        <dbReference type="EMBL" id="KAG8064788.1"/>
    </source>
</evidence>
<feature type="compositionally biased region" description="Basic and acidic residues" evidence="4">
    <location>
        <begin position="88"/>
        <end position="137"/>
    </location>
</feature>
<comment type="similarity">
    <text evidence="2">Belongs to the BRX family.</text>
</comment>
<organism evidence="6 7">
    <name type="scientific">Zizania palustris</name>
    <name type="common">Northern wild rice</name>
    <dbReference type="NCBI Taxonomy" id="103762"/>
    <lineage>
        <taxon>Eukaryota</taxon>
        <taxon>Viridiplantae</taxon>
        <taxon>Streptophyta</taxon>
        <taxon>Embryophyta</taxon>
        <taxon>Tracheophyta</taxon>
        <taxon>Spermatophyta</taxon>
        <taxon>Magnoliopsida</taxon>
        <taxon>Liliopsida</taxon>
        <taxon>Poales</taxon>
        <taxon>Poaceae</taxon>
        <taxon>BOP clade</taxon>
        <taxon>Oryzoideae</taxon>
        <taxon>Oryzeae</taxon>
        <taxon>Zizaniinae</taxon>
        <taxon>Zizania</taxon>
    </lineage>
</organism>
<dbReference type="InterPro" id="IPR044532">
    <property type="entry name" value="BRX-like"/>
</dbReference>
<comment type="caution">
    <text evidence="6">The sequence shown here is derived from an EMBL/GenBank/DDBJ whole genome shotgun (WGS) entry which is preliminary data.</text>
</comment>
<protein>
    <recommendedName>
        <fullName evidence="5">BRX domain-containing protein</fullName>
    </recommendedName>
</protein>
<sequence length="296" mass="32199">MHACFHGGGGGRIRSIGIIRDLTKNMKAMSLKVKMGGGGNDARPRARRRGRRRQEEEDEEDLELQGKDIAAAAPSASAKIVPAQLQEADGHDGTSSGDDDHRRRKDEQGGRKQEHCNKCCRPPDDGTGEKGEAEVAMDHTMSAEEVVEESDQEWVAEPEPGVLMTLVARPDGTNHLRRIRFREELFDGTRAAQRWWADNYDSIVELYSVVQPERSHHDEDDDGDSDSVPATPCQSEDDDHRRRRQQGCDSASIFSGPSSGSGSGGGSASTVGSPILGLVTKPSSSARATQFKHSPT</sequence>
<comment type="subcellular location">
    <subcellularLocation>
        <location evidence="1">Nucleus</location>
    </subcellularLocation>
</comment>
<dbReference type="AlphaFoldDB" id="A0A8J5VZ65"/>
<feature type="region of interest" description="Disordered" evidence="4">
    <location>
        <begin position="31"/>
        <end position="155"/>
    </location>
</feature>
<name>A0A8J5VZ65_ZIZPA</name>
<dbReference type="EMBL" id="JAAALK010000285">
    <property type="protein sequence ID" value="KAG8064788.1"/>
    <property type="molecule type" value="Genomic_DNA"/>
</dbReference>
<feature type="compositionally biased region" description="Low complexity" evidence="4">
    <location>
        <begin position="69"/>
        <end position="83"/>
    </location>
</feature>
<dbReference type="GO" id="GO:0005634">
    <property type="term" value="C:nucleus"/>
    <property type="evidence" value="ECO:0007669"/>
    <property type="project" value="UniProtKB-SubCell"/>
</dbReference>
<evidence type="ECO:0000256" key="1">
    <source>
        <dbReference type="ARBA" id="ARBA00004123"/>
    </source>
</evidence>
<feature type="region of interest" description="Disordered" evidence="4">
    <location>
        <begin position="213"/>
        <end position="296"/>
    </location>
</feature>
<accession>A0A8J5VZ65</accession>
<evidence type="ECO:0000313" key="7">
    <source>
        <dbReference type="Proteomes" id="UP000729402"/>
    </source>
</evidence>
<proteinExistence type="inferred from homology"/>
<evidence type="ECO:0000256" key="3">
    <source>
        <dbReference type="ARBA" id="ARBA00023242"/>
    </source>
</evidence>
<feature type="domain" description="BRX" evidence="5">
    <location>
        <begin position="152"/>
        <end position="208"/>
    </location>
</feature>
<evidence type="ECO:0000259" key="5">
    <source>
        <dbReference type="PROSITE" id="PS51514"/>
    </source>
</evidence>
<dbReference type="PANTHER" id="PTHR46058">
    <property type="entry name" value="PROTEIN BREVIS RADIX-LIKE 1"/>
    <property type="match status" value="1"/>
</dbReference>
<dbReference type="PROSITE" id="PS51514">
    <property type="entry name" value="BRX"/>
    <property type="match status" value="1"/>
</dbReference>
<dbReference type="Proteomes" id="UP000729402">
    <property type="component" value="Unassembled WGS sequence"/>
</dbReference>
<reference evidence="6" key="2">
    <citation type="submission" date="2021-02" db="EMBL/GenBank/DDBJ databases">
        <authorList>
            <person name="Kimball J.A."/>
            <person name="Haas M.W."/>
            <person name="Macchietto M."/>
            <person name="Kono T."/>
            <person name="Duquette J."/>
            <person name="Shao M."/>
        </authorList>
    </citation>
    <scope>NUCLEOTIDE SEQUENCE</scope>
    <source>
        <tissue evidence="6">Fresh leaf tissue</tissue>
    </source>
</reference>
<evidence type="ECO:0000256" key="2">
    <source>
        <dbReference type="ARBA" id="ARBA00009057"/>
    </source>
</evidence>
<gene>
    <name evidence="6" type="ORF">GUJ93_ZPchr0004g39411</name>
</gene>
<keyword evidence="3" id="KW-0539">Nucleus</keyword>
<reference evidence="6" key="1">
    <citation type="journal article" date="2021" name="bioRxiv">
        <title>Whole Genome Assembly and Annotation of Northern Wild Rice, Zizania palustris L., Supports a Whole Genome Duplication in the Zizania Genus.</title>
        <authorList>
            <person name="Haas M."/>
            <person name="Kono T."/>
            <person name="Macchietto M."/>
            <person name="Millas R."/>
            <person name="McGilp L."/>
            <person name="Shao M."/>
            <person name="Duquette J."/>
            <person name="Hirsch C.N."/>
            <person name="Kimball J."/>
        </authorList>
    </citation>
    <scope>NUCLEOTIDE SEQUENCE</scope>
    <source>
        <tissue evidence="6">Fresh leaf tissue</tissue>
    </source>
</reference>
<dbReference type="InterPro" id="IPR013591">
    <property type="entry name" value="Brevis_radix_dom"/>
</dbReference>
<feature type="compositionally biased region" description="Polar residues" evidence="4">
    <location>
        <begin position="281"/>
        <end position="296"/>
    </location>
</feature>